<name>A0AAV2SVA2_MEGNR</name>
<keyword evidence="3" id="KW-0143">Chaperone</keyword>
<keyword evidence="5" id="KW-1185">Reference proteome</keyword>
<dbReference type="PANTHER" id="PTHR15069:SF1">
    <property type="entry name" value="PROTEASOME ASSEMBLY CHAPERONE 1"/>
    <property type="match status" value="1"/>
</dbReference>
<accession>A0AAV2SVA2</accession>
<sequence length="169" mass="18437">LFYRYELSIELNESWKAASSQAIVAAYGELATEFCKTVLITENCKEVGNINIIEDRKTDVDDTGDFHPRIPKPSQLYLNPLGTLICCVSKDVSPKLSNSFTSKLLSLVPSGPILVLSSHHYGSLQGSYAPQENENCVVHSLSSPAFLKYKAVYPPLPQPATVSSFPAAS</sequence>
<proteinExistence type="inferred from homology"/>
<reference evidence="4 5" key="1">
    <citation type="submission" date="2024-05" db="EMBL/GenBank/DDBJ databases">
        <authorList>
            <person name="Wallberg A."/>
        </authorList>
    </citation>
    <scope>NUCLEOTIDE SEQUENCE [LARGE SCALE GENOMIC DNA]</scope>
</reference>
<evidence type="ECO:0000256" key="2">
    <source>
        <dbReference type="ARBA" id="ARBA00019180"/>
    </source>
</evidence>
<comment type="caution">
    <text evidence="4">The sequence shown here is derived from an EMBL/GenBank/DDBJ whole genome shotgun (WGS) entry which is preliminary data.</text>
</comment>
<dbReference type="GO" id="GO:0070628">
    <property type="term" value="F:proteasome binding"/>
    <property type="evidence" value="ECO:0007669"/>
    <property type="project" value="TreeGrafter"/>
</dbReference>
<feature type="non-terminal residue" evidence="4">
    <location>
        <position position="1"/>
    </location>
</feature>
<dbReference type="Proteomes" id="UP001497623">
    <property type="component" value="Unassembled WGS sequence"/>
</dbReference>
<evidence type="ECO:0000256" key="3">
    <source>
        <dbReference type="ARBA" id="ARBA00023186"/>
    </source>
</evidence>
<dbReference type="EMBL" id="CAXKWB010143982">
    <property type="protein sequence ID" value="CAL4246209.1"/>
    <property type="molecule type" value="Genomic_DNA"/>
</dbReference>
<evidence type="ECO:0000313" key="5">
    <source>
        <dbReference type="Proteomes" id="UP001497623"/>
    </source>
</evidence>
<dbReference type="InterPro" id="IPR016565">
    <property type="entry name" value="Proteasome_assmbl_chp_1"/>
</dbReference>
<feature type="non-terminal residue" evidence="4">
    <location>
        <position position="169"/>
    </location>
</feature>
<dbReference type="GO" id="GO:0080129">
    <property type="term" value="P:proteasome core complex assembly"/>
    <property type="evidence" value="ECO:0007669"/>
    <property type="project" value="TreeGrafter"/>
</dbReference>
<dbReference type="PANTHER" id="PTHR15069">
    <property type="entry name" value="PROTEASOME ASSEMBLY CHAPERONE 1"/>
    <property type="match status" value="1"/>
</dbReference>
<dbReference type="AlphaFoldDB" id="A0AAV2SVA2"/>
<gene>
    <name evidence="4" type="ORF">MNOR_LOCUS41202</name>
</gene>
<protein>
    <recommendedName>
        <fullName evidence="2">Proteasome assembly chaperone 1</fullName>
    </recommendedName>
</protein>
<dbReference type="GO" id="GO:0005783">
    <property type="term" value="C:endoplasmic reticulum"/>
    <property type="evidence" value="ECO:0007669"/>
    <property type="project" value="InterPro"/>
</dbReference>
<evidence type="ECO:0000256" key="1">
    <source>
        <dbReference type="ARBA" id="ARBA00005261"/>
    </source>
</evidence>
<evidence type="ECO:0000313" key="4">
    <source>
        <dbReference type="EMBL" id="CAL4246209.1"/>
    </source>
</evidence>
<comment type="similarity">
    <text evidence="1">Belongs to the PSMG1 family.</text>
</comment>
<organism evidence="4 5">
    <name type="scientific">Meganyctiphanes norvegica</name>
    <name type="common">Northern krill</name>
    <name type="synonym">Thysanopoda norvegica</name>
    <dbReference type="NCBI Taxonomy" id="48144"/>
    <lineage>
        <taxon>Eukaryota</taxon>
        <taxon>Metazoa</taxon>
        <taxon>Ecdysozoa</taxon>
        <taxon>Arthropoda</taxon>
        <taxon>Crustacea</taxon>
        <taxon>Multicrustacea</taxon>
        <taxon>Malacostraca</taxon>
        <taxon>Eumalacostraca</taxon>
        <taxon>Eucarida</taxon>
        <taxon>Euphausiacea</taxon>
        <taxon>Euphausiidae</taxon>
        <taxon>Meganyctiphanes</taxon>
    </lineage>
</organism>